<feature type="compositionally biased region" description="Polar residues" evidence="2">
    <location>
        <begin position="433"/>
        <end position="459"/>
    </location>
</feature>
<dbReference type="SUPFAM" id="SSF48350">
    <property type="entry name" value="GTPase activation domain, GAP"/>
    <property type="match status" value="1"/>
</dbReference>
<evidence type="ECO:0000313" key="5">
    <source>
        <dbReference type="Proteomes" id="UP001221413"/>
    </source>
</evidence>
<feature type="domain" description="Rho-GAP" evidence="3">
    <location>
        <begin position="228"/>
        <end position="450"/>
    </location>
</feature>
<organism evidence="4 5">
    <name type="scientific">Drechslerella dactyloides</name>
    <name type="common">Nematode-trapping fungus</name>
    <name type="synonym">Arthrobotrys dactyloides</name>
    <dbReference type="NCBI Taxonomy" id="74499"/>
    <lineage>
        <taxon>Eukaryota</taxon>
        <taxon>Fungi</taxon>
        <taxon>Dikarya</taxon>
        <taxon>Ascomycota</taxon>
        <taxon>Pezizomycotina</taxon>
        <taxon>Orbiliomycetes</taxon>
        <taxon>Orbiliales</taxon>
        <taxon>Orbiliaceae</taxon>
        <taxon>Drechslerella</taxon>
    </lineage>
</organism>
<dbReference type="CDD" id="cd00159">
    <property type="entry name" value="RhoGAP"/>
    <property type="match status" value="1"/>
</dbReference>
<feature type="compositionally biased region" description="Basic and acidic residues" evidence="2">
    <location>
        <begin position="742"/>
        <end position="754"/>
    </location>
</feature>
<feature type="compositionally biased region" description="Low complexity" evidence="2">
    <location>
        <begin position="130"/>
        <end position="171"/>
    </location>
</feature>
<feature type="compositionally biased region" description="Low complexity" evidence="2">
    <location>
        <begin position="93"/>
        <end position="107"/>
    </location>
</feature>
<dbReference type="SMART" id="SM00324">
    <property type="entry name" value="RhoGAP"/>
    <property type="match status" value="1"/>
</dbReference>
<protein>
    <submittedName>
        <fullName evidence="4">Rho-type GTPase-activating protein</fullName>
    </submittedName>
</protein>
<dbReference type="EMBL" id="JAQGDS010000006">
    <property type="protein sequence ID" value="KAJ6259867.1"/>
    <property type="molecule type" value="Genomic_DNA"/>
</dbReference>
<dbReference type="GO" id="GO:0007165">
    <property type="term" value="P:signal transduction"/>
    <property type="evidence" value="ECO:0007669"/>
    <property type="project" value="InterPro"/>
</dbReference>
<dbReference type="PANTHER" id="PTHR23176:SF125">
    <property type="entry name" value="GTPASE ACTIVATOR (BEM2), PUTATIVE (AFU_ORTHOLOGUE AFUA_7G04450)-RELATED"/>
    <property type="match status" value="1"/>
</dbReference>
<evidence type="ECO:0000256" key="2">
    <source>
        <dbReference type="SAM" id="MobiDB-lite"/>
    </source>
</evidence>
<comment type="caution">
    <text evidence="4">The sequence shown here is derived from an EMBL/GenBank/DDBJ whole genome shotgun (WGS) entry which is preliminary data.</text>
</comment>
<accession>A0AAD6NIX7</accession>
<dbReference type="PANTHER" id="PTHR23176">
    <property type="entry name" value="RHO/RAC/CDC GTPASE-ACTIVATING PROTEIN"/>
    <property type="match status" value="1"/>
</dbReference>
<feature type="region of interest" description="Disordered" evidence="2">
    <location>
        <begin position="1"/>
        <end position="185"/>
    </location>
</feature>
<reference evidence="4" key="1">
    <citation type="submission" date="2023-01" db="EMBL/GenBank/DDBJ databases">
        <title>The chitinases involved in constricting ring structure development in the nematode-trapping fungus Drechslerella dactyloides.</title>
        <authorList>
            <person name="Wang R."/>
            <person name="Zhang L."/>
            <person name="Tang P."/>
            <person name="Li S."/>
            <person name="Liang L."/>
        </authorList>
    </citation>
    <scope>NUCLEOTIDE SEQUENCE</scope>
    <source>
        <strain evidence="4">YMF1.00031</strain>
    </source>
</reference>
<dbReference type="InterPro" id="IPR050729">
    <property type="entry name" value="Rho-GAP"/>
</dbReference>
<proteinExistence type="predicted"/>
<dbReference type="InterPro" id="IPR000198">
    <property type="entry name" value="RhoGAP_dom"/>
</dbReference>
<dbReference type="GO" id="GO:0005938">
    <property type="term" value="C:cell cortex"/>
    <property type="evidence" value="ECO:0007669"/>
    <property type="project" value="UniProtKB-ARBA"/>
</dbReference>
<dbReference type="AlphaFoldDB" id="A0AAD6NIX7"/>
<dbReference type="PROSITE" id="PS50238">
    <property type="entry name" value="RHOGAP"/>
    <property type="match status" value="1"/>
</dbReference>
<feature type="region of interest" description="Disordered" evidence="2">
    <location>
        <begin position="680"/>
        <end position="775"/>
    </location>
</feature>
<evidence type="ECO:0000313" key="4">
    <source>
        <dbReference type="EMBL" id="KAJ6259867.1"/>
    </source>
</evidence>
<dbReference type="InterPro" id="IPR008936">
    <property type="entry name" value="Rho_GTPase_activation_prot"/>
</dbReference>
<dbReference type="Pfam" id="PF00620">
    <property type="entry name" value="RhoGAP"/>
    <property type="match status" value="1"/>
</dbReference>
<gene>
    <name evidence="4" type="ORF">Dda_5511</name>
</gene>
<feature type="compositionally biased region" description="Polar residues" evidence="2">
    <location>
        <begin position="608"/>
        <end position="631"/>
    </location>
</feature>
<keyword evidence="5" id="KW-1185">Reference proteome</keyword>
<name>A0AAD6NIX7_DREDA</name>
<feature type="region of interest" description="Disordered" evidence="2">
    <location>
        <begin position="433"/>
        <end position="490"/>
    </location>
</feature>
<feature type="region of interest" description="Disordered" evidence="2">
    <location>
        <begin position="502"/>
        <end position="652"/>
    </location>
</feature>
<dbReference type="Gene3D" id="1.10.555.10">
    <property type="entry name" value="Rho GTPase activation protein"/>
    <property type="match status" value="1"/>
</dbReference>
<feature type="compositionally biased region" description="Polar residues" evidence="2">
    <location>
        <begin position="470"/>
        <end position="487"/>
    </location>
</feature>
<evidence type="ECO:0000259" key="3">
    <source>
        <dbReference type="PROSITE" id="PS50238"/>
    </source>
</evidence>
<feature type="compositionally biased region" description="Polar residues" evidence="2">
    <location>
        <begin position="119"/>
        <end position="129"/>
    </location>
</feature>
<feature type="compositionally biased region" description="Pro residues" evidence="2">
    <location>
        <begin position="534"/>
        <end position="543"/>
    </location>
</feature>
<dbReference type="GO" id="GO:0005096">
    <property type="term" value="F:GTPase activator activity"/>
    <property type="evidence" value="ECO:0007669"/>
    <property type="project" value="UniProtKB-KW"/>
</dbReference>
<keyword evidence="1" id="KW-0343">GTPase activation</keyword>
<sequence>MDRERSRSRPPTNSSATPSSSNVPFPDYYLPAGLEEQRATPPPPPPISKAGRQKQEERSQPKPSSHILQKARKKEGSIPKLTLRKPEERDAGASEAQSASTTTSSSSGFKFGRGRSKTTKGSPTSQDSQTPKGTPSTSDPTSPSMSSRRPSEPPSSSGSGQRSSSSDGRISSKLKASKAAIQHEKHKWSIKGASVWGKLTSKNPKSAVFAPAGFGSFPQKPVIDVVGMPLTEATIKTRTAKELVPGVDAAAYWLPALAYRLITYLNVYGPKEQGIYRVPGSTMAVDKLRDDFAHRHDVDLFQAPPDDVNTASSLLKGFIRALPEPILPAKFQEELFEKVRDYTNANRPPQVFKDMLSSLPPQNYYLLQLLTNHLSNVRLAEDVTRMGLSNLAMIFCSTMKMDRYIFHWLVGSWSDCWGGCWAEEGITNGVRVSTDTRSGSGSIDTRSGSIDTRSGSIDTRSGGIAGRTGSVATRSGSIATRNGSNAAPLSLRQKEELAGLGIRTNGRSVGGSISGQSVGGQSKDGWRSSQDVPIPHPSLPTPREPTLREPSPSTAAGKTSRKRGSGVDDSLDSPSYESERGRKRASREMDWPNAPAAATSKHHRRLSSTESGASLGSTIGQAAFTSGSTIRQVPPEPTTPRIGENEPLTPRINELIGSFRSKARERRSVDMSQLAALAQQASLHSPGLPPPPPLPADASKMRQAPMPPTVSTRNLETPGKRSRNASHDVAAGSPKPSGVRTRSAERTPISREVELLPPMPPMSPLMATGPNYNGF</sequence>
<dbReference type="Proteomes" id="UP001221413">
    <property type="component" value="Unassembled WGS sequence"/>
</dbReference>
<evidence type="ECO:0000256" key="1">
    <source>
        <dbReference type="ARBA" id="ARBA00022468"/>
    </source>
</evidence>
<feature type="compositionally biased region" description="Low complexity" evidence="2">
    <location>
        <begin position="9"/>
        <end position="22"/>
    </location>
</feature>